<dbReference type="RefSeq" id="WP_290365282.1">
    <property type="nucleotide sequence ID" value="NZ_JAUFQU010000067.1"/>
</dbReference>
<evidence type="ECO:0008006" key="4">
    <source>
        <dbReference type="Google" id="ProtNLM"/>
    </source>
</evidence>
<name>A0ABT8D3L7_9FLAO</name>
<feature type="transmembrane region" description="Helical" evidence="1">
    <location>
        <begin position="33"/>
        <end position="58"/>
    </location>
</feature>
<proteinExistence type="predicted"/>
<keyword evidence="1" id="KW-0812">Transmembrane</keyword>
<sequence length="61" mass="6903">MSETFKMLAATISPIALLSVGYQLKFQKDSKSLSVFNIGLMFQLIFVPLVIFMVYYGVYSI</sequence>
<evidence type="ECO:0000313" key="2">
    <source>
        <dbReference type="EMBL" id="MDN3709897.1"/>
    </source>
</evidence>
<dbReference type="Proteomes" id="UP001242368">
    <property type="component" value="Unassembled WGS sequence"/>
</dbReference>
<accession>A0ABT8D3L7</accession>
<evidence type="ECO:0000256" key="1">
    <source>
        <dbReference type="SAM" id="Phobius"/>
    </source>
</evidence>
<keyword evidence="1" id="KW-0472">Membrane</keyword>
<keyword evidence="1" id="KW-1133">Transmembrane helix</keyword>
<keyword evidence="3" id="KW-1185">Reference proteome</keyword>
<reference evidence="3" key="1">
    <citation type="journal article" date="2019" name="Int. J. Syst. Evol. Microbiol.">
        <title>The Global Catalogue of Microorganisms (GCM) 10K type strain sequencing project: providing services to taxonomists for standard genome sequencing and annotation.</title>
        <authorList>
            <consortium name="The Broad Institute Genomics Platform"/>
            <consortium name="The Broad Institute Genome Sequencing Center for Infectious Disease"/>
            <person name="Wu L."/>
            <person name="Ma J."/>
        </authorList>
    </citation>
    <scope>NUCLEOTIDE SEQUENCE [LARGE SCALE GENOMIC DNA]</scope>
    <source>
        <strain evidence="3">CECT 7184</strain>
    </source>
</reference>
<protein>
    <recommendedName>
        <fullName evidence="4">PIN-like protein</fullName>
    </recommendedName>
</protein>
<comment type="caution">
    <text evidence="2">The sequence shown here is derived from an EMBL/GenBank/DDBJ whole genome shotgun (WGS) entry which is preliminary data.</text>
</comment>
<dbReference type="EMBL" id="JAUFQU010000067">
    <property type="protein sequence ID" value="MDN3709897.1"/>
    <property type="molecule type" value="Genomic_DNA"/>
</dbReference>
<gene>
    <name evidence="2" type="ORF">QW060_23575</name>
</gene>
<evidence type="ECO:0000313" key="3">
    <source>
        <dbReference type="Proteomes" id="UP001242368"/>
    </source>
</evidence>
<organism evidence="2 3">
    <name type="scientific">Paenimyroides ceti</name>
    <dbReference type="NCBI Taxonomy" id="395087"/>
    <lineage>
        <taxon>Bacteria</taxon>
        <taxon>Pseudomonadati</taxon>
        <taxon>Bacteroidota</taxon>
        <taxon>Flavobacteriia</taxon>
        <taxon>Flavobacteriales</taxon>
        <taxon>Flavobacteriaceae</taxon>
        <taxon>Paenimyroides</taxon>
    </lineage>
</organism>